<keyword evidence="5" id="KW-0460">Magnesium</keyword>
<evidence type="ECO:0000256" key="2">
    <source>
        <dbReference type="ARBA" id="ARBA00009759"/>
    </source>
</evidence>
<dbReference type="Gene3D" id="3.30.540.10">
    <property type="entry name" value="Fructose-1,6-Bisphosphatase, subunit A, domain 1"/>
    <property type="match status" value="1"/>
</dbReference>
<dbReference type="Gramene" id="PGSC0003DMT400059943">
    <property type="protein sequence ID" value="PGSC0003DMT400059943"/>
    <property type="gene ID" value="PGSC0003DMG400023321"/>
</dbReference>
<evidence type="ECO:0000313" key="8">
    <source>
        <dbReference type="Proteomes" id="UP000011115"/>
    </source>
</evidence>
<evidence type="ECO:0000256" key="6">
    <source>
        <dbReference type="SAM" id="MobiDB-lite"/>
    </source>
</evidence>
<evidence type="ECO:0000313" key="7">
    <source>
        <dbReference type="EnsemblPlants" id="PGSC0003DMT400059943"/>
    </source>
</evidence>
<evidence type="ECO:0000256" key="1">
    <source>
        <dbReference type="ARBA" id="ARBA00001946"/>
    </source>
</evidence>
<comment type="similarity">
    <text evidence="2">Belongs to the inositol monophosphatase superfamily.</text>
</comment>
<reference evidence="7" key="2">
    <citation type="submission" date="2015-06" db="UniProtKB">
        <authorList>
            <consortium name="EnsemblPlants"/>
        </authorList>
    </citation>
    <scope>IDENTIFICATION</scope>
    <source>
        <strain evidence="7">DM1-3 516 R44</strain>
    </source>
</reference>
<dbReference type="AlphaFoldDB" id="M1C4Y0"/>
<evidence type="ECO:0000256" key="3">
    <source>
        <dbReference type="ARBA" id="ARBA00022723"/>
    </source>
</evidence>
<dbReference type="HOGENOM" id="CLU_3091102_0_0_1"/>
<name>M1C4Y0_SOLTU</name>
<dbReference type="GO" id="GO:0046872">
    <property type="term" value="F:metal ion binding"/>
    <property type="evidence" value="ECO:0007669"/>
    <property type="project" value="UniProtKB-KW"/>
</dbReference>
<reference evidence="8" key="1">
    <citation type="journal article" date="2011" name="Nature">
        <title>Genome sequence and analysis of the tuber crop potato.</title>
        <authorList>
            <consortium name="The Potato Genome Sequencing Consortium"/>
        </authorList>
    </citation>
    <scope>NUCLEOTIDE SEQUENCE [LARGE SCALE GENOMIC DNA]</scope>
    <source>
        <strain evidence="8">cv. DM1-3 516 R44</strain>
    </source>
</reference>
<keyword evidence="8" id="KW-1185">Reference proteome</keyword>
<comment type="cofactor">
    <cofactor evidence="1">
        <name>Mg(2+)</name>
        <dbReference type="ChEBI" id="CHEBI:18420"/>
    </cofactor>
</comment>
<dbReference type="PANTHER" id="PTHR43200">
    <property type="entry name" value="PHOSPHATASE"/>
    <property type="match status" value="1"/>
</dbReference>
<keyword evidence="3" id="KW-0479">Metal-binding</keyword>
<protein>
    <submittedName>
        <fullName evidence="7">SAL1 phosphatase</fullName>
    </submittedName>
</protein>
<sequence>MKLVNETLASDGTYGTAPLSEEDVLAAIDSGRSEGGPSGQHWVLDPIDGTKG</sequence>
<dbReference type="Proteomes" id="UP000011115">
    <property type="component" value="Unassembled WGS sequence"/>
</dbReference>
<dbReference type="PANTHER" id="PTHR43200:SF6">
    <property type="entry name" value="3'(2'),5'-BISPHOSPHATE NUCLEOTIDASE"/>
    <property type="match status" value="1"/>
</dbReference>
<dbReference type="ExpressionAtlas" id="M1C4Y0">
    <property type="expression patterns" value="baseline and differential"/>
</dbReference>
<organism evidence="7 8">
    <name type="scientific">Solanum tuberosum</name>
    <name type="common">Potato</name>
    <dbReference type="NCBI Taxonomy" id="4113"/>
    <lineage>
        <taxon>Eukaryota</taxon>
        <taxon>Viridiplantae</taxon>
        <taxon>Streptophyta</taxon>
        <taxon>Embryophyta</taxon>
        <taxon>Tracheophyta</taxon>
        <taxon>Spermatophyta</taxon>
        <taxon>Magnoliopsida</taxon>
        <taxon>eudicotyledons</taxon>
        <taxon>Gunneridae</taxon>
        <taxon>Pentapetalae</taxon>
        <taxon>asterids</taxon>
        <taxon>lamiids</taxon>
        <taxon>Solanales</taxon>
        <taxon>Solanaceae</taxon>
        <taxon>Solanoideae</taxon>
        <taxon>Solaneae</taxon>
        <taxon>Solanum</taxon>
    </lineage>
</organism>
<dbReference type="GO" id="GO:0016791">
    <property type="term" value="F:phosphatase activity"/>
    <property type="evidence" value="ECO:0007669"/>
    <property type="project" value="UniProtKB-ARBA"/>
</dbReference>
<evidence type="ECO:0000256" key="4">
    <source>
        <dbReference type="ARBA" id="ARBA00022801"/>
    </source>
</evidence>
<dbReference type="InterPro" id="IPR051090">
    <property type="entry name" value="Inositol_monoP_superfamily"/>
</dbReference>
<proteinExistence type="inferred from homology"/>
<keyword evidence="4" id="KW-0378">Hydrolase</keyword>
<evidence type="ECO:0000256" key="5">
    <source>
        <dbReference type="ARBA" id="ARBA00022842"/>
    </source>
</evidence>
<dbReference type="EnsemblPlants" id="PGSC0003DMT400059943">
    <property type="protein sequence ID" value="PGSC0003DMT400059943"/>
    <property type="gene ID" value="PGSC0003DMG400023321"/>
</dbReference>
<accession>M1C4Y0</accession>
<gene>
    <name evidence="7" type="primary">LOC102601366</name>
</gene>
<dbReference type="SUPFAM" id="SSF56655">
    <property type="entry name" value="Carbohydrate phosphatase"/>
    <property type="match status" value="1"/>
</dbReference>
<feature type="region of interest" description="Disordered" evidence="6">
    <location>
        <begin position="29"/>
        <end position="52"/>
    </location>
</feature>